<evidence type="ECO:0000313" key="1">
    <source>
        <dbReference type="EMBL" id="SMQ63621.1"/>
    </source>
</evidence>
<dbReference type="AlphaFoldDB" id="A0A1Y6EQZ9"/>
<dbReference type="RefSeq" id="WP_143255959.1">
    <property type="nucleotide sequence ID" value="NZ_FXWG01000001.1"/>
</dbReference>
<accession>A0A1Y6EQZ9</accession>
<name>A0A1Y6EQZ9_9SPHN</name>
<dbReference type="SUPFAM" id="SSF69118">
    <property type="entry name" value="AhpD-like"/>
    <property type="match status" value="1"/>
</dbReference>
<dbReference type="Proteomes" id="UP000194420">
    <property type="component" value="Unassembled WGS sequence"/>
</dbReference>
<keyword evidence="2" id="KW-1185">Reference proteome</keyword>
<sequence length="108" mass="11810">MAEPSNERILSQLRLALLRDCGCEETLSHAENTAREAGLSGAEIDAALVERSFDVRTSAVLAFGCALKSGDRSARAEAEKQALASGLTRKELEFFETFARQLIDLKHE</sequence>
<dbReference type="InterPro" id="IPR029032">
    <property type="entry name" value="AhpD-like"/>
</dbReference>
<dbReference type="OrthoDB" id="7433214at2"/>
<gene>
    <name evidence="1" type="ORF">SAMN06297468_0880</name>
</gene>
<organism evidence="1 2">
    <name type="scientific">Altererythrobacter xiamenensis</name>
    <dbReference type="NCBI Taxonomy" id="1316679"/>
    <lineage>
        <taxon>Bacteria</taxon>
        <taxon>Pseudomonadati</taxon>
        <taxon>Pseudomonadota</taxon>
        <taxon>Alphaproteobacteria</taxon>
        <taxon>Sphingomonadales</taxon>
        <taxon>Erythrobacteraceae</taxon>
        <taxon>Altererythrobacter</taxon>
    </lineage>
</organism>
<dbReference type="EMBL" id="FXWG01000001">
    <property type="protein sequence ID" value="SMQ63621.1"/>
    <property type="molecule type" value="Genomic_DNA"/>
</dbReference>
<protein>
    <submittedName>
        <fullName evidence="1">Uncharacterized protein</fullName>
    </submittedName>
</protein>
<evidence type="ECO:0000313" key="2">
    <source>
        <dbReference type="Proteomes" id="UP000194420"/>
    </source>
</evidence>
<reference evidence="2" key="1">
    <citation type="submission" date="2017-04" db="EMBL/GenBank/DDBJ databases">
        <authorList>
            <person name="Varghese N."/>
            <person name="Submissions S."/>
        </authorList>
    </citation>
    <scope>NUCLEOTIDE SEQUENCE [LARGE SCALE GENOMIC DNA]</scope>
</reference>
<proteinExistence type="predicted"/>